<evidence type="ECO:0000256" key="1">
    <source>
        <dbReference type="ARBA" id="ARBA00022801"/>
    </source>
</evidence>
<dbReference type="Gene3D" id="3.40.50.1820">
    <property type="entry name" value="alpha/beta hydrolase"/>
    <property type="match status" value="1"/>
</dbReference>
<organism evidence="3 4">
    <name type="scientific">Sphingomonas tagetis</name>
    <dbReference type="NCBI Taxonomy" id="2949092"/>
    <lineage>
        <taxon>Bacteria</taxon>
        <taxon>Pseudomonadati</taxon>
        <taxon>Pseudomonadota</taxon>
        <taxon>Alphaproteobacteria</taxon>
        <taxon>Sphingomonadales</taxon>
        <taxon>Sphingomonadaceae</taxon>
        <taxon>Sphingomonas</taxon>
    </lineage>
</organism>
<dbReference type="InterPro" id="IPR006311">
    <property type="entry name" value="TAT_signal"/>
</dbReference>
<accession>A0A9X2HIE6</accession>
<dbReference type="InterPro" id="IPR050300">
    <property type="entry name" value="GDXG_lipolytic_enzyme"/>
</dbReference>
<dbReference type="PROSITE" id="PS51318">
    <property type="entry name" value="TAT"/>
    <property type="match status" value="1"/>
</dbReference>
<dbReference type="PANTHER" id="PTHR48081">
    <property type="entry name" value="AB HYDROLASE SUPERFAMILY PROTEIN C4A8.06C"/>
    <property type="match status" value="1"/>
</dbReference>
<name>A0A9X2HIE6_9SPHN</name>
<protein>
    <submittedName>
        <fullName evidence="3">Alpha/beta hydrolase</fullName>
    </submittedName>
</protein>
<dbReference type="AlphaFoldDB" id="A0A9X2HIE6"/>
<evidence type="ECO:0000313" key="4">
    <source>
        <dbReference type="Proteomes" id="UP001139451"/>
    </source>
</evidence>
<comment type="caution">
    <text evidence="3">The sequence shown here is derived from an EMBL/GenBank/DDBJ whole genome shotgun (WGS) entry which is preliminary data.</text>
</comment>
<evidence type="ECO:0000259" key="2">
    <source>
        <dbReference type="Pfam" id="PF20434"/>
    </source>
</evidence>
<dbReference type="InterPro" id="IPR049492">
    <property type="entry name" value="BD-FAE-like_dom"/>
</dbReference>
<dbReference type="SUPFAM" id="SSF53474">
    <property type="entry name" value="alpha/beta-Hydrolases"/>
    <property type="match status" value="1"/>
</dbReference>
<dbReference type="Pfam" id="PF20434">
    <property type="entry name" value="BD-FAE"/>
    <property type="match status" value="1"/>
</dbReference>
<sequence length="331" mass="34790">MATTIDRRNFITGAAALGFTGIQTANAQSQPAVFAPIPIWPPREHFMLWPGLPPGSPPGATPSSVVPPLAPGQSIERVTGIRHPHIGVFRPTRPDGRAMLVIPGGGYGFVALMNEGIGVARALNAHGITAFVLVYRLPGESWLNRADVPLQDAQRAMRLIRARAAAFGIDPAKLGVCGFSAGGHLAATLTVGHADPVYRGRDAADQLPARPACSGLIYPVTSFATAGTHSRSAANLLGPDPAPQTAARYDAVARVTPATPPLFLVHAMDDSVVGVAQSIAMTEAARRHKVPVEAHLLERGGHGFGASRLPASNPGAKWLDWFATWTATHLR</sequence>
<dbReference type="Proteomes" id="UP001139451">
    <property type="component" value="Unassembled WGS sequence"/>
</dbReference>
<dbReference type="GO" id="GO:0016787">
    <property type="term" value="F:hydrolase activity"/>
    <property type="evidence" value="ECO:0007669"/>
    <property type="project" value="UniProtKB-KW"/>
</dbReference>
<keyword evidence="4" id="KW-1185">Reference proteome</keyword>
<evidence type="ECO:0000313" key="3">
    <source>
        <dbReference type="EMBL" id="MCP3730192.1"/>
    </source>
</evidence>
<proteinExistence type="predicted"/>
<feature type="domain" description="BD-FAE-like" evidence="2">
    <location>
        <begin position="100"/>
        <end position="283"/>
    </location>
</feature>
<gene>
    <name evidence="3" type="ORF">M9978_07090</name>
</gene>
<dbReference type="RefSeq" id="WP_254292305.1">
    <property type="nucleotide sequence ID" value="NZ_JAMLDX010000004.1"/>
</dbReference>
<dbReference type="EMBL" id="JAMLDX010000004">
    <property type="protein sequence ID" value="MCP3730192.1"/>
    <property type="molecule type" value="Genomic_DNA"/>
</dbReference>
<dbReference type="PANTHER" id="PTHR48081:SF6">
    <property type="entry name" value="PEPTIDASE S9 PROLYL OLIGOPEPTIDASE CATALYTIC DOMAIN-CONTAINING PROTEIN"/>
    <property type="match status" value="1"/>
</dbReference>
<dbReference type="InterPro" id="IPR029058">
    <property type="entry name" value="AB_hydrolase_fold"/>
</dbReference>
<reference evidence="3" key="1">
    <citation type="submission" date="2022-05" db="EMBL/GenBank/DDBJ databases">
        <title>Sphingomonas sp. strain MG17 Genome sequencing and assembly.</title>
        <authorList>
            <person name="Kim I."/>
        </authorList>
    </citation>
    <scope>NUCLEOTIDE SEQUENCE</scope>
    <source>
        <strain evidence="3">MG17</strain>
    </source>
</reference>
<keyword evidence="1 3" id="KW-0378">Hydrolase</keyword>